<accession>A0A1B0AWI7</accession>
<reference evidence="2" key="1">
    <citation type="submission" date="2015-01" db="EMBL/GenBank/DDBJ databases">
        <authorList>
            <person name="Aksoy S."/>
            <person name="Warren W."/>
            <person name="Wilson R.K."/>
        </authorList>
    </citation>
    <scope>NUCLEOTIDE SEQUENCE [LARGE SCALE GENOMIC DNA]</scope>
    <source>
        <strain evidence="2">IAEA</strain>
    </source>
</reference>
<name>A0A1B0AWI7_9MUSC</name>
<dbReference type="Proteomes" id="UP000092460">
    <property type="component" value="Unassembled WGS sequence"/>
</dbReference>
<reference evidence="1" key="2">
    <citation type="submission" date="2020-05" db="UniProtKB">
        <authorList>
            <consortium name="EnsemblMetazoa"/>
        </authorList>
    </citation>
    <scope>IDENTIFICATION</scope>
    <source>
        <strain evidence="1">IAEA</strain>
    </source>
</reference>
<keyword evidence="2" id="KW-1185">Reference proteome</keyword>
<sequence>MLSRIYIFSQESHAHASKHWNHSSSVSVQWQLHGFTNALQGTPKVACVECVVIEINAKTHRNIYAVDAIRNLLHNSTSTVTMECLLNSCIV</sequence>
<dbReference type="EnsemblMetazoa" id="GPPI011173-RA">
    <property type="protein sequence ID" value="GPPI011173-PA"/>
    <property type="gene ID" value="GPPI011173"/>
</dbReference>
<dbReference type="AlphaFoldDB" id="A0A1B0AWI7"/>
<protein>
    <submittedName>
        <fullName evidence="1">Uncharacterized protein</fullName>
    </submittedName>
</protein>
<dbReference type="VEuPathDB" id="VectorBase:GPPI011173"/>
<dbReference type="EMBL" id="JXJN01004801">
    <property type="status" value="NOT_ANNOTATED_CDS"/>
    <property type="molecule type" value="Genomic_DNA"/>
</dbReference>
<evidence type="ECO:0000313" key="2">
    <source>
        <dbReference type="Proteomes" id="UP000092460"/>
    </source>
</evidence>
<evidence type="ECO:0000313" key="1">
    <source>
        <dbReference type="EnsemblMetazoa" id="GPPI011173-PA"/>
    </source>
</evidence>
<organism evidence="1 2">
    <name type="scientific">Glossina palpalis gambiensis</name>
    <dbReference type="NCBI Taxonomy" id="67801"/>
    <lineage>
        <taxon>Eukaryota</taxon>
        <taxon>Metazoa</taxon>
        <taxon>Ecdysozoa</taxon>
        <taxon>Arthropoda</taxon>
        <taxon>Hexapoda</taxon>
        <taxon>Insecta</taxon>
        <taxon>Pterygota</taxon>
        <taxon>Neoptera</taxon>
        <taxon>Endopterygota</taxon>
        <taxon>Diptera</taxon>
        <taxon>Brachycera</taxon>
        <taxon>Muscomorpha</taxon>
        <taxon>Hippoboscoidea</taxon>
        <taxon>Glossinidae</taxon>
        <taxon>Glossina</taxon>
    </lineage>
</organism>
<proteinExistence type="predicted"/>